<name>A0ABN9S193_9DINO</name>
<keyword evidence="2" id="KW-1185">Reference proteome</keyword>
<comment type="caution">
    <text evidence="1">The sequence shown here is derived from an EMBL/GenBank/DDBJ whole genome shotgun (WGS) entry which is preliminary data.</text>
</comment>
<evidence type="ECO:0000313" key="1">
    <source>
        <dbReference type="EMBL" id="CAK0823223.1"/>
    </source>
</evidence>
<feature type="non-terminal residue" evidence="1">
    <location>
        <position position="174"/>
    </location>
</feature>
<feature type="non-terminal residue" evidence="1">
    <location>
        <position position="1"/>
    </location>
</feature>
<protein>
    <submittedName>
        <fullName evidence="1">Uncharacterized protein</fullName>
    </submittedName>
</protein>
<sequence length="174" mass="18745">GTLESDEDYCVCLLRSSFDAALASFPGGELASADRALARANWAPGDDVDGDVFLGLRVGAIRSTFESTGMMLAASPPPSFARQELQKILVREGPMAFHAFLDDWGISLRPGDVEELAWLYISRALQTGPPGPVPDLWGEGTSPPEEHVFLARVPEAQELCWTAALPAERFSGIL</sequence>
<dbReference type="Proteomes" id="UP001189429">
    <property type="component" value="Unassembled WGS sequence"/>
</dbReference>
<dbReference type="EMBL" id="CAUYUJ010008224">
    <property type="protein sequence ID" value="CAK0823223.1"/>
    <property type="molecule type" value="Genomic_DNA"/>
</dbReference>
<reference evidence="1" key="1">
    <citation type="submission" date="2023-10" db="EMBL/GenBank/DDBJ databases">
        <authorList>
            <person name="Chen Y."/>
            <person name="Shah S."/>
            <person name="Dougan E. K."/>
            <person name="Thang M."/>
            <person name="Chan C."/>
        </authorList>
    </citation>
    <scope>NUCLEOTIDE SEQUENCE [LARGE SCALE GENOMIC DNA]</scope>
</reference>
<dbReference type="Gene3D" id="3.90.79.10">
    <property type="entry name" value="Nucleoside Triphosphate Pyrophosphohydrolase"/>
    <property type="match status" value="1"/>
</dbReference>
<gene>
    <name evidence="1" type="ORF">PCOR1329_LOCUS24036</name>
</gene>
<evidence type="ECO:0000313" key="2">
    <source>
        <dbReference type="Proteomes" id="UP001189429"/>
    </source>
</evidence>
<organism evidence="1 2">
    <name type="scientific">Prorocentrum cordatum</name>
    <dbReference type="NCBI Taxonomy" id="2364126"/>
    <lineage>
        <taxon>Eukaryota</taxon>
        <taxon>Sar</taxon>
        <taxon>Alveolata</taxon>
        <taxon>Dinophyceae</taxon>
        <taxon>Prorocentrales</taxon>
        <taxon>Prorocentraceae</taxon>
        <taxon>Prorocentrum</taxon>
    </lineage>
</organism>
<proteinExistence type="predicted"/>
<accession>A0ABN9S193</accession>